<protein>
    <submittedName>
        <fullName evidence="1">Predicted protein</fullName>
    </submittedName>
</protein>
<dbReference type="KEGG" id="mpp:MICPUCDRAFT_51962"/>
<evidence type="ECO:0000313" key="2">
    <source>
        <dbReference type="Proteomes" id="UP000001876"/>
    </source>
</evidence>
<reference evidence="1 2" key="1">
    <citation type="journal article" date="2009" name="Science">
        <title>Green evolution and dynamic adaptations revealed by genomes of the marine picoeukaryotes Micromonas.</title>
        <authorList>
            <person name="Worden A.Z."/>
            <person name="Lee J.H."/>
            <person name="Mock T."/>
            <person name="Rouze P."/>
            <person name="Simmons M.P."/>
            <person name="Aerts A.L."/>
            <person name="Allen A.E."/>
            <person name="Cuvelier M.L."/>
            <person name="Derelle E."/>
            <person name="Everett M.V."/>
            <person name="Foulon E."/>
            <person name="Grimwood J."/>
            <person name="Gundlach H."/>
            <person name="Henrissat B."/>
            <person name="Napoli C."/>
            <person name="McDonald S.M."/>
            <person name="Parker M.S."/>
            <person name="Rombauts S."/>
            <person name="Salamov A."/>
            <person name="Von Dassow P."/>
            <person name="Badger J.H."/>
            <person name="Coutinho P.M."/>
            <person name="Demir E."/>
            <person name="Dubchak I."/>
            <person name="Gentemann C."/>
            <person name="Eikrem W."/>
            <person name="Gready J.E."/>
            <person name="John U."/>
            <person name="Lanier W."/>
            <person name="Lindquist E.A."/>
            <person name="Lucas S."/>
            <person name="Mayer K.F."/>
            <person name="Moreau H."/>
            <person name="Not F."/>
            <person name="Otillar R."/>
            <person name="Panaud O."/>
            <person name="Pangilinan J."/>
            <person name="Paulsen I."/>
            <person name="Piegu B."/>
            <person name="Poliakov A."/>
            <person name="Robbens S."/>
            <person name="Schmutz J."/>
            <person name="Toulza E."/>
            <person name="Wyss T."/>
            <person name="Zelensky A."/>
            <person name="Zhou K."/>
            <person name="Armbrust E.V."/>
            <person name="Bhattacharya D."/>
            <person name="Goodenough U.W."/>
            <person name="Van de Peer Y."/>
            <person name="Grigoriev I.V."/>
        </authorList>
    </citation>
    <scope>NUCLEOTIDE SEQUENCE [LARGE SCALE GENOMIC DNA]</scope>
    <source>
        <strain evidence="1 2">CCMP1545</strain>
    </source>
</reference>
<dbReference type="AlphaFoldDB" id="C1N2Y3"/>
<dbReference type="Proteomes" id="UP000001876">
    <property type="component" value="Unassembled WGS sequence"/>
</dbReference>
<dbReference type="EMBL" id="GG663746">
    <property type="protein sequence ID" value="EEH53332.1"/>
    <property type="molecule type" value="Genomic_DNA"/>
</dbReference>
<accession>C1N2Y3</accession>
<keyword evidence="2" id="KW-1185">Reference proteome</keyword>
<proteinExistence type="predicted"/>
<name>C1N2Y3_MICPC</name>
<dbReference type="GeneID" id="9687953"/>
<sequence>MRRGHPRRGLNNLKGYVGVSGVASPKGRRHQNNNLWGAIATAAARGGVASCVAPGPRRRVLPRILIVACLGYTVKRSKRANAPVV</sequence>
<dbReference type="RefSeq" id="XP_003062513.1">
    <property type="nucleotide sequence ID" value="XM_003062467.1"/>
</dbReference>
<evidence type="ECO:0000313" key="1">
    <source>
        <dbReference type="EMBL" id="EEH53332.1"/>
    </source>
</evidence>
<gene>
    <name evidence="1" type="ORF">MICPUCDRAFT_51962</name>
</gene>
<organism evidence="2">
    <name type="scientific">Micromonas pusilla (strain CCMP1545)</name>
    <name type="common">Picoplanktonic green alga</name>
    <dbReference type="NCBI Taxonomy" id="564608"/>
    <lineage>
        <taxon>Eukaryota</taxon>
        <taxon>Viridiplantae</taxon>
        <taxon>Chlorophyta</taxon>
        <taxon>Mamiellophyceae</taxon>
        <taxon>Mamiellales</taxon>
        <taxon>Mamiellaceae</taxon>
        <taxon>Micromonas</taxon>
    </lineage>
</organism>